<dbReference type="SUPFAM" id="SSF52540">
    <property type="entry name" value="P-loop containing nucleoside triphosphate hydrolases"/>
    <property type="match status" value="1"/>
</dbReference>
<dbReference type="EMBL" id="FTOU01000001">
    <property type="protein sequence ID" value="SIS53198.1"/>
    <property type="molecule type" value="Genomic_DNA"/>
</dbReference>
<accession>A0AA45W116</accession>
<dbReference type="AlphaFoldDB" id="A0AA45W116"/>
<organism evidence="2 3">
    <name type="scientific">Paracoccus saliphilus</name>
    <dbReference type="NCBI Taxonomy" id="405559"/>
    <lineage>
        <taxon>Bacteria</taxon>
        <taxon>Pseudomonadati</taxon>
        <taxon>Pseudomonadota</taxon>
        <taxon>Alphaproteobacteria</taxon>
        <taxon>Rhodobacterales</taxon>
        <taxon>Paracoccaceae</taxon>
        <taxon>Paracoccus</taxon>
    </lineage>
</organism>
<reference evidence="2 3" key="1">
    <citation type="submission" date="2017-01" db="EMBL/GenBank/DDBJ databases">
        <authorList>
            <person name="Varghese N."/>
            <person name="Submissions S."/>
        </authorList>
    </citation>
    <scope>NUCLEOTIDE SEQUENCE [LARGE SCALE GENOMIC DNA]</scope>
    <source>
        <strain evidence="2 3">DSM 18447</strain>
    </source>
</reference>
<evidence type="ECO:0000259" key="1">
    <source>
        <dbReference type="Pfam" id="PF12705"/>
    </source>
</evidence>
<keyword evidence="2" id="KW-0378">Hydrolase</keyword>
<proteinExistence type="predicted"/>
<dbReference type="Gene3D" id="3.90.320.10">
    <property type="match status" value="1"/>
</dbReference>
<dbReference type="NCBIfam" id="TIGR02786">
    <property type="entry name" value="addB_alphas"/>
    <property type="match status" value="1"/>
</dbReference>
<dbReference type="GO" id="GO:0004386">
    <property type="term" value="F:helicase activity"/>
    <property type="evidence" value="ECO:0007669"/>
    <property type="project" value="UniProtKB-KW"/>
</dbReference>
<keyword evidence="2" id="KW-0547">Nucleotide-binding</keyword>
<dbReference type="InterPro" id="IPR014153">
    <property type="entry name" value="Ds_break_AddB"/>
</dbReference>
<name>A0AA45W116_9RHOB</name>
<keyword evidence="2" id="KW-0347">Helicase</keyword>
<comment type="caution">
    <text evidence="2">The sequence shown here is derived from an EMBL/GenBank/DDBJ whole genome shotgun (WGS) entry which is preliminary data.</text>
</comment>
<evidence type="ECO:0000313" key="3">
    <source>
        <dbReference type="Proteomes" id="UP000186216"/>
    </source>
</evidence>
<feature type="domain" description="PD-(D/E)XK endonuclease-like" evidence="1">
    <location>
        <begin position="728"/>
        <end position="928"/>
    </location>
</feature>
<dbReference type="Pfam" id="PF12705">
    <property type="entry name" value="PDDEXK_1"/>
    <property type="match status" value="1"/>
</dbReference>
<keyword evidence="2" id="KW-0067">ATP-binding</keyword>
<gene>
    <name evidence="2" type="ORF">SAMN05421772_101298</name>
</gene>
<protein>
    <submittedName>
        <fullName evidence="2">ATP-dependent helicase/nuclease subunit B</fullName>
    </submittedName>
</protein>
<evidence type="ECO:0000313" key="2">
    <source>
        <dbReference type="EMBL" id="SIS53198.1"/>
    </source>
</evidence>
<dbReference type="InterPro" id="IPR011604">
    <property type="entry name" value="PDDEXK-like_dom_sf"/>
</dbReference>
<dbReference type="InterPro" id="IPR027417">
    <property type="entry name" value="P-loop_NTPase"/>
</dbReference>
<sequence>MSAGPRRSRLPRRCWPMAEWESGLFALPPGVVFAKHFVEGFLDRMAGQPPEAIARVTIYANSGRTRMALEQAFDDNGPLFLPQLRLITDLGAGAAAHQGPLVAPLARRLQLARLIDQLLRTRPDLAAGHSVPELARSLTQLMVEMQSEGCGPEALEIIDTGDHARHWQDALGFLRIAAQFYLTGAPVDRPARQRASAEMAAADWVKGMNLPSDPVIVAGSTGSHGATRTFMQAVTGLPNGAVVLPGFDWDQPPEIWDRLDAEGDDHPQARFAPLIQAAGYPRAWTSCAAPVPDRNRLVSLALRPAPVTDQWIADGPSLPDLLPACEGLTLIEADQPRSEAETIALIMREAAEREQPITLIAANSGLIRRVVAALDRWHLRPDDSSGQPMQLTAQGLFLRQISALFGQPLTIDRLLILLKHPMTATGSEVIGANEARLQARELELHLRNHGPAFPDGSTLRYWASKGDETRRAWAEWVAGILDRIAGFETDHAPRPLPDRLADLRGLAEALAAGPDGDAENSALWTEKAGRLAAAILDHLAAHVAEGPPMPAADFAALLTDELQVQSIRDDVEPHPLLRIRGPRDARTEGHGTVILSGLNEGEWPQPLDPDPWLSRQMRRQAGLTLPERQIGLAAHDFQQGVAAERVILTRAKRNAEAETIPSRWLNRLTNLMSGLPDRRGPEALAAMRERGEAWLALAGALARPEGELRPAPRPSPVPPAPPFRELPVTDISLLIRDPYAVYAKRVLGLRPLNPLRPEPDAALRGQTLHSIVERLLRTNPSPDIPADHLRAEFLRITADVLREEVPWPASRAFWQARMGAIADRIVADELARLAEGHPQVIERRGAVSVAGMDFRLTAKPDRIDLLNDGQVTIYDYKSGSPPSDKQIEHFDKQLILEAAMARRGGFDALGPVDVAGIRYIQLGGEGRTHGREYSLEMEVRNWEGFLRLIGAYLSGETGFTAMRAPEKTSYAGDYDHLSRYGEWSLTDPAQPEKVGDHG</sequence>
<dbReference type="InterPro" id="IPR038726">
    <property type="entry name" value="PDDEXK_AddAB-type"/>
</dbReference>
<dbReference type="Proteomes" id="UP000186216">
    <property type="component" value="Unassembled WGS sequence"/>
</dbReference>